<accession>A0AAE4RWF6</accession>
<proteinExistence type="predicted"/>
<gene>
    <name evidence="2" type="ORF">RVH17_04555</name>
</gene>
<name>A0AAE4RWF6_9BACT</name>
<feature type="transmembrane region" description="Helical" evidence="1">
    <location>
        <begin position="9"/>
        <end position="31"/>
    </location>
</feature>
<dbReference type="EMBL" id="JAWDES010000004">
    <property type="protein sequence ID" value="MDU0259393.1"/>
    <property type="molecule type" value="Genomic_DNA"/>
</dbReference>
<sequence length="132" mass="14670">MTTRTKSALIYVGGIITGVILTFVFFFVVALGNTNNSSNDNIVMFDEPQQEIKAKSFEVMQVLSDGSALATVEDISNYGMVVMFLAEKGASYYDDQKINVPSGKRVMQIGTYKYMTRSEMEKTVPVVRILSK</sequence>
<organism evidence="2 3">
    <name type="scientific">Alistipes finegoldii</name>
    <dbReference type="NCBI Taxonomy" id="214856"/>
    <lineage>
        <taxon>Bacteria</taxon>
        <taxon>Pseudomonadati</taxon>
        <taxon>Bacteroidota</taxon>
        <taxon>Bacteroidia</taxon>
        <taxon>Bacteroidales</taxon>
        <taxon>Rikenellaceae</taxon>
        <taxon>Alistipes</taxon>
    </lineage>
</organism>
<evidence type="ECO:0000313" key="2">
    <source>
        <dbReference type="EMBL" id="MDU0259393.1"/>
    </source>
</evidence>
<dbReference type="RefSeq" id="WP_315976005.1">
    <property type="nucleotide sequence ID" value="NZ_JAWDES010000004.1"/>
</dbReference>
<reference evidence="2" key="1">
    <citation type="submission" date="2023-10" db="EMBL/GenBank/DDBJ databases">
        <title>Genome Sequence of the Bacteria from From Gut Wall in Crohn's Disease.</title>
        <authorList>
            <person name="Rodriguez-Palacios A."/>
        </authorList>
    </citation>
    <scope>NUCLEOTIDE SEQUENCE</scope>
    <source>
        <strain evidence="2">CavFT-hAR58</strain>
    </source>
</reference>
<comment type="caution">
    <text evidence="2">The sequence shown here is derived from an EMBL/GenBank/DDBJ whole genome shotgun (WGS) entry which is preliminary data.</text>
</comment>
<protein>
    <submittedName>
        <fullName evidence="2">Uncharacterized protein</fullName>
    </submittedName>
</protein>
<dbReference type="AlphaFoldDB" id="A0AAE4RWF6"/>
<keyword evidence="1" id="KW-0472">Membrane</keyword>
<evidence type="ECO:0000313" key="3">
    <source>
        <dbReference type="Proteomes" id="UP001181347"/>
    </source>
</evidence>
<dbReference type="Proteomes" id="UP001181347">
    <property type="component" value="Unassembled WGS sequence"/>
</dbReference>
<keyword evidence="1" id="KW-1133">Transmembrane helix</keyword>
<evidence type="ECO:0000256" key="1">
    <source>
        <dbReference type="SAM" id="Phobius"/>
    </source>
</evidence>
<keyword evidence="1" id="KW-0812">Transmembrane</keyword>